<dbReference type="RefSeq" id="WP_301811268.1">
    <property type="nucleotide sequence ID" value="NZ_JAUJZH010000012.1"/>
</dbReference>
<dbReference type="Pfam" id="PF03446">
    <property type="entry name" value="NAD_binding_2"/>
    <property type="match status" value="1"/>
</dbReference>
<name>A0ABT8S565_9BURK</name>
<reference evidence="5" key="1">
    <citation type="submission" date="2023-06" db="EMBL/GenBank/DDBJ databases">
        <authorList>
            <person name="Jiang Y."/>
            <person name="Liu Q."/>
        </authorList>
    </citation>
    <scope>NUCLEOTIDE SEQUENCE</scope>
    <source>
        <strain evidence="5">CGMCC 1.12090</strain>
    </source>
</reference>
<keyword evidence="2" id="KW-0520">NAD</keyword>
<dbReference type="InterPro" id="IPR008927">
    <property type="entry name" value="6-PGluconate_DH-like_C_sf"/>
</dbReference>
<dbReference type="SUPFAM" id="SSF51735">
    <property type="entry name" value="NAD(P)-binding Rossmann-fold domains"/>
    <property type="match status" value="1"/>
</dbReference>
<dbReference type="InterPro" id="IPR013328">
    <property type="entry name" value="6PGD_dom2"/>
</dbReference>
<sequence>MSAASLTSGPRIGFIGIGLMGEAMCRRLLARGHGVTVWNREPERVQLVLPFGATAAASPAEVAAATDIVLLCVFDDQAVEDCVLGELGVARVQDLANRLLIDLSTITPASTRDLAARAARQAGLRWIDAPVSGGPAAALEGSLTIMTGGTAEDMAEAAPILDCLGSNVTHMGPLGAGQTAKVLNQAIVGAGFVLMSEVALLAEAAGIDATRLPSCLAGGLADSMLLQNIYPRIHARTFDPPIGYARQLSKDMQAVRAFARDNGCDLPLMEEAAERYAAYVGSGAAMADSTSIIRLYEAEASTPSPRKKNP</sequence>
<feature type="domain" description="6-phosphogluconate dehydrogenase NADP-binding" evidence="3">
    <location>
        <begin position="11"/>
        <end position="172"/>
    </location>
</feature>
<feature type="domain" description="3-hydroxyisobutyrate dehydrogenase-like NAD-binding" evidence="4">
    <location>
        <begin position="175"/>
        <end position="296"/>
    </location>
</feature>
<dbReference type="EC" id="1.1.-.-" evidence="5"/>
<evidence type="ECO:0000256" key="2">
    <source>
        <dbReference type="ARBA" id="ARBA00023027"/>
    </source>
</evidence>
<keyword evidence="6" id="KW-1185">Reference proteome</keyword>
<evidence type="ECO:0000259" key="4">
    <source>
        <dbReference type="Pfam" id="PF14833"/>
    </source>
</evidence>
<dbReference type="InterPro" id="IPR006115">
    <property type="entry name" value="6PGDH_NADP-bd"/>
</dbReference>
<keyword evidence="1 5" id="KW-0560">Oxidoreductase</keyword>
<dbReference type="Pfam" id="PF14833">
    <property type="entry name" value="NAD_binding_11"/>
    <property type="match status" value="1"/>
</dbReference>
<evidence type="ECO:0000259" key="3">
    <source>
        <dbReference type="Pfam" id="PF03446"/>
    </source>
</evidence>
<dbReference type="EMBL" id="JAUKVY010000012">
    <property type="protein sequence ID" value="MDO1534057.1"/>
    <property type="molecule type" value="Genomic_DNA"/>
</dbReference>
<dbReference type="PANTHER" id="PTHR43060">
    <property type="entry name" value="3-HYDROXYISOBUTYRATE DEHYDROGENASE-LIKE 1, MITOCHONDRIAL-RELATED"/>
    <property type="match status" value="1"/>
</dbReference>
<accession>A0ABT8S565</accession>
<comment type="caution">
    <text evidence="5">The sequence shown here is derived from an EMBL/GenBank/DDBJ whole genome shotgun (WGS) entry which is preliminary data.</text>
</comment>
<evidence type="ECO:0000313" key="5">
    <source>
        <dbReference type="EMBL" id="MDO1534057.1"/>
    </source>
</evidence>
<dbReference type="Gene3D" id="1.10.1040.10">
    <property type="entry name" value="N-(1-d-carboxylethyl)-l-norvaline Dehydrogenase, domain 2"/>
    <property type="match status" value="1"/>
</dbReference>
<evidence type="ECO:0000313" key="6">
    <source>
        <dbReference type="Proteomes" id="UP001169027"/>
    </source>
</evidence>
<dbReference type="GO" id="GO:0016491">
    <property type="term" value="F:oxidoreductase activity"/>
    <property type="evidence" value="ECO:0007669"/>
    <property type="project" value="UniProtKB-KW"/>
</dbReference>
<proteinExistence type="predicted"/>
<dbReference type="PANTHER" id="PTHR43060:SF15">
    <property type="entry name" value="3-HYDROXYISOBUTYRATE DEHYDROGENASE-LIKE 1, MITOCHONDRIAL-RELATED"/>
    <property type="match status" value="1"/>
</dbReference>
<dbReference type="InterPro" id="IPR036291">
    <property type="entry name" value="NAD(P)-bd_dom_sf"/>
</dbReference>
<evidence type="ECO:0000256" key="1">
    <source>
        <dbReference type="ARBA" id="ARBA00023002"/>
    </source>
</evidence>
<dbReference type="InterPro" id="IPR015815">
    <property type="entry name" value="HIBADH-related"/>
</dbReference>
<dbReference type="Proteomes" id="UP001169027">
    <property type="component" value="Unassembled WGS sequence"/>
</dbReference>
<dbReference type="SUPFAM" id="SSF48179">
    <property type="entry name" value="6-phosphogluconate dehydrogenase C-terminal domain-like"/>
    <property type="match status" value="1"/>
</dbReference>
<protein>
    <submittedName>
        <fullName evidence="5">NAD(P)-dependent oxidoreductase</fullName>
        <ecNumber evidence="5">1.1.-.-</ecNumber>
    </submittedName>
</protein>
<gene>
    <name evidence="5" type="ORF">Q2T77_17355</name>
</gene>
<dbReference type="InterPro" id="IPR029154">
    <property type="entry name" value="HIBADH-like_NADP-bd"/>
</dbReference>
<dbReference type="Gene3D" id="3.40.50.720">
    <property type="entry name" value="NAD(P)-binding Rossmann-like Domain"/>
    <property type="match status" value="1"/>
</dbReference>
<dbReference type="PIRSF" id="PIRSF000103">
    <property type="entry name" value="HIBADH"/>
    <property type="match status" value="1"/>
</dbReference>
<organism evidence="5 6">
    <name type="scientific">Variovorax ginsengisoli</name>
    <dbReference type="NCBI Taxonomy" id="363844"/>
    <lineage>
        <taxon>Bacteria</taxon>
        <taxon>Pseudomonadati</taxon>
        <taxon>Pseudomonadota</taxon>
        <taxon>Betaproteobacteria</taxon>
        <taxon>Burkholderiales</taxon>
        <taxon>Comamonadaceae</taxon>
        <taxon>Variovorax</taxon>
    </lineage>
</organism>